<evidence type="ECO:0000259" key="4">
    <source>
        <dbReference type="PROSITE" id="PS50042"/>
    </source>
</evidence>
<evidence type="ECO:0000256" key="2">
    <source>
        <dbReference type="ARBA" id="ARBA00023125"/>
    </source>
</evidence>
<dbReference type="GO" id="GO:0003677">
    <property type="term" value="F:DNA binding"/>
    <property type="evidence" value="ECO:0007669"/>
    <property type="project" value="UniProtKB-KW"/>
</dbReference>
<dbReference type="GO" id="GO:0003700">
    <property type="term" value="F:DNA-binding transcription factor activity"/>
    <property type="evidence" value="ECO:0007669"/>
    <property type="project" value="TreeGrafter"/>
</dbReference>
<protein>
    <recommendedName>
        <fullName evidence="7">HTH crp-type domain-containing protein</fullName>
    </recommendedName>
</protein>
<dbReference type="AlphaFoldDB" id="A0A382HCG1"/>
<accession>A0A382HCG1</accession>
<name>A0A382HCG1_9ZZZZ</name>
<dbReference type="Pfam" id="PF00027">
    <property type="entry name" value="cNMP_binding"/>
    <property type="match status" value="1"/>
</dbReference>
<feature type="domain" description="Cyclic nucleotide-binding" evidence="4">
    <location>
        <begin position="75"/>
        <end position="145"/>
    </location>
</feature>
<dbReference type="Gene3D" id="2.60.120.10">
    <property type="entry name" value="Jelly Rolls"/>
    <property type="match status" value="1"/>
</dbReference>
<evidence type="ECO:0000259" key="5">
    <source>
        <dbReference type="PROSITE" id="PS51063"/>
    </source>
</evidence>
<dbReference type="NCBIfam" id="NF008365">
    <property type="entry name" value="PRK11161.1"/>
    <property type="match status" value="1"/>
</dbReference>
<keyword evidence="1" id="KW-0805">Transcription regulation</keyword>
<feature type="domain" description="HTH crp-type" evidence="5">
    <location>
        <begin position="208"/>
        <end position="281"/>
    </location>
</feature>
<dbReference type="InterPro" id="IPR036390">
    <property type="entry name" value="WH_DNA-bd_sf"/>
</dbReference>
<dbReference type="SMART" id="SM00419">
    <property type="entry name" value="HTH_CRP"/>
    <property type="match status" value="1"/>
</dbReference>
<dbReference type="GO" id="GO:0005829">
    <property type="term" value="C:cytosol"/>
    <property type="evidence" value="ECO:0007669"/>
    <property type="project" value="TreeGrafter"/>
</dbReference>
<evidence type="ECO:0000256" key="1">
    <source>
        <dbReference type="ARBA" id="ARBA00023015"/>
    </source>
</evidence>
<evidence type="ECO:0000313" key="6">
    <source>
        <dbReference type="EMBL" id="SVB84433.1"/>
    </source>
</evidence>
<dbReference type="PROSITE" id="PS50042">
    <property type="entry name" value="CNMP_BINDING_3"/>
    <property type="match status" value="1"/>
</dbReference>
<dbReference type="CDD" id="cd00092">
    <property type="entry name" value="HTH_CRP"/>
    <property type="match status" value="1"/>
</dbReference>
<dbReference type="PANTHER" id="PTHR24567:SF75">
    <property type="entry name" value="FUMARATE AND NITRATE REDUCTION REGULATORY PROTEIN"/>
    <property type="match status" value="1"/>
</dbReference>
<keyword evidence="2" id="KW-0238">DNA-binding</keyword>
<dbReference type="FunFam" id="1.10.10.10:FF:000028">
    <property type="entry name" value="Fumarate/nitrate reduction transcriptional regulator Fnr"/>
    <property type="match status" value="1"/>
</dbReference>
<sequence>MKKNYLGSPRRIDIGTRKSRARRHCLDAGWGSGYVDIPCIIYGNRKSSMANVSKFSPVRPMTLSCKDCSLAELCLPRGLNPSEFEQFMSMVRQRASRISGDILYRTGDTFRAIYAIKTGSIKTLVSSSDGEEQITGFFMPGELFGFDGLDYGHSCTAVALEPTLLCELPVASVDELAHQIPGLRREIFRMMSRKLSEEQSMLFLLGRRKADQRLATFLLSLSTRMQYRGLSGNEIRLSMSRHDVANYLGMASETVSRLLSRLSKEKVISVNGRTVVIENPVALRARVEPCITPNAVTLDAVSTG</sequence>
<dbReference type="InterPro" id="IPR018490">
    <property type="entry name" value="cNMP-bd_dom_sf"/>
</dbReference>
<dbReference type="SMART" id="SM00100">
    <property type="entry name" value="cNMP"/>
    <property type="match status" value="1"/>
</dbReference>
<dbReference type="InterPro" id="IPR012318">
    <property type="entry name" value="HTH_CRP"/>
</dbReference>
<dbReference type="PROSITE" id="PS51063">
    <property type="entry name" value="HTH_CRP_2"/>
    <property type="match status" value="1"/>
</dbReference>
<dbReference type="SUPFAM" id="SSF51206">
    <property type="entry name" value="cAMP-binding domain-like"/>
    <property type="match status" value="1"/>
</dbReference>
<evidence type="ECO:0000256" key="3">
    <source>
        <dbReference type="ARBA" id="ARBA00023163"/>
    </source>
</evidence>
<dbReference type="EMBL" id="UINC01060187">
    <property type="protein sequence ID" value="SVB84433.1"/>
    <property type="molecule type" value="Genomic_DNA"/>
</dbReference>
<proteinExistence type="predicted"/>
<evidence type="ECO:0008006" key="7">
    <source>
        <dbReference type="Google" id="ProtNLM"/>
    </source>
</evidence>
<dbReference type="InterPro" id="IPR050397">
    <property type="entry name" value="Env_Response_Regulators"/>
</dbReference>
<dbReference type="InterPro" id="IPR014710">
    <property type="entry name" value="RmlC-like_jellyroll"/>
</dbReference>
<keyword evidence="3" id="KW-0804">Transcription</keyword>
<dbReference type="Gene3D" id="1.10.10.10">
    <property type="entry name" value="Winged helix-like DNA-binding domain superfamily/Winged helix DNA-binding domain"/>
    <property type="match status" value="1"/>
</dbReference>
<organism evidence="6">
    <name type="scientific">marine metagenome</name>
    <dbReference type="NCBI Taxonomy" id="408172"/>
    <lineage>
        <taxon>unclassified sequences</taxon>
        <taxon>metagenomes</taxon>
        <taxon>ecological metagenomes</taxon>
    </lineage>
</organism>
<dbReference type="PRINTS" id="PR00034">
    <property type="entry name" value="HTHCRP"/>
</dbReference>
<dbReference type="PANTHER" id="PTHR24567">
    <property type="entry name" value="CRP FAMILY TRANSCRIPTIONAL REGULATORY PROTEIN"/>
    <property type="match status" value="1"/>
</dbReference>
<dbReference type="SUPFAM" id="SSF46785">
    <property type="entry name" value="Winged helix' DNA-binding domain"/>
    <property type="match status" value="1"/>
</dbReference>
<reference evidence="6" key="1">
    <citation type="submission" date="2018-05" db="EMBL/GenBank/DDBJ databases">
        <authorList>
            <person name="Lanie J.A."/>
            <person name="Ng W.-L."/>
            <person name="Kazmierczak K.M."/>
            <person name="Andrzejewski T.M."/>
            <person name="Davidsen T.M."/>
            <person name="Wayne K.J."/>
            <person name="Tettelin H."/>
            <person name="Glass J.I."/>
            <person name="Rusch D."/>
            <person name="Podicherti R."/>
            <person name="Tsui H.-C.T."/>
            <person name="Winkler M.E."/>
        </authorList>
    </citation>
    <scope>NUCLEOTIDE SEQUENCE</scope>
</reference>
<dbReference type="CDD" id="cd00038">
    <property type="entry name" value="CAP_ED"/>
    <property type="match status" value="1"/>
</dbReference>
<gene>
    <name evidence="6" type="ORF">METZ01_LOCUS237287</name>
</gene>
<dbReference type="Pfam" id="PF13545">
    <property type="entry name" value="HTH_Crp_2"/>
    <property type="match status" value="1"/>
</dbReference>
<dbReference type="InterPro" id="IPR000595">
    <property type="entry name" value="cNMP-bd_dom"/>
</dbReference>
<dbReference type="InterPro" id="IPR036388">
    <property type="entry name" value="WH-like_DNA-bd_sf"/>
</dbReference>